<feature type="transmembrane region" description="Helical" evidence="8">
    <location>
        <begin position="79"/>
        <end position="96"/>
    </location>
</feature>
<evidence type="ECO:0000313" key="11">
    <source>
        <dbReference type="EMBL" id="QAU54096.1"/>
    </source>
</evidence>
<evidence type="ECO:0000259" key="9">
    <source>
        <dbReference type="Pfam" id="PF00361"/>
    </source>
</evidence>
<evidence type="ECO:0000256" key="4">
    <source>
        <dbReference type="ARBA" id="ARBA00022692"/>
    </source>
</evidence>
<proteinExistence type="inferred from homology"/>
<evidence type="ECO:0000256" key="8">
    <source>
        <dbReference type="RuleBase" id="RU003404"/>
    </source>
</evidence>
<dbReference type="GO" id="GO:0015990">
    <property type="term" value="P:electron transport coupled proton transport"/>
    <property type="evidence" value="ECO:0007669"/>
    <property type="project" value="TreeGrafter"/>
</dbReference>
<feature type="transmembrane region" description="Helical" evidence="8">
    <location>
        <begin position="319"/>
        <end position="341"/>
    </location>
</feature>
<dbReference type="PRINTS" id="PR01434">
    <property type="entry name" value="NADHDHGNASE5"/>
</dbReference>
<dbReference type="GO" id="GO:0003954">
    <property type="term" value="F:NADH dehydrogenase activity"/>
    <property type="evidence" value="ECO:0007669"/>
    <property type="project" value="TreeGrafter"/>
</dbReference>
<feature type="transmembrane region" description="Helical" evidence="8">
    <location>
        <begin position="361"/>
        <end position="387"/>
    </location>
</feature>
<gene>
    <name evidence="11" type="primary">ND5</name>
</gene>
<reference evidence="11" key="1">
    <citation type="journal article" date="2018" name="Mol. Phylogenet. Evol.">
        <title>New patellogastropod mitogenomes help counteracting long-branch attraction in the deep phylogeny of gastropod mollusks.</title>
        <authorList>
            <person name="Uribe J.E."/>
            <person name="Irisarri I."/>
            <person name="Templado J."/>
            <person name="Zardoya R."/>
        </authorList>
    </citation>
    <scope>NUCLEOTIDE SEQUENCE</scope>
</reference>
<dbReference type="EC" id="7.1.1.2" evidence="2 8"/>
<protein>
    <recommendedName>
        <fullName evidence="3 8">NADH-ubiquinone oxidoreductase chain 5</fullName>
        <ecNumber evidence="2 8">7.1.1.2</ecNumber>
    </recommendedName>
</protein>
<feature type="transmembrane region" description="Helical" evidence="8">
    <location>
        <begin position="201"/>
        <end position="223"/>
    </location>
</feature>
<sequence length="543" mass="60640">MTLIFLGFTSCLISLFFLQTGNVIILEWELLTISSTSITLPFILDPIGITFSSVVSLISGSVLRFSSHYMGADPLNERFKLMVLMFVASMNLLIFIPNLICLLLGWDGLGVISFALVIYYQNSKALGAGMITALSNRIGDLMILVAIALTLSQGHWNILAMWTHSPWISLCIIIAAMTKSAQMPFSAWLPAAMAAPTPVSALVHSSTLVTAGVFLLIRFFYFIVQTPYLLNFLLIISVMTCLMAGLSANLENDLKKIIALSTLSQLGVMMSSIALHLPLLALYHLFTHAMFKALLFLCAGSMIYSKVDTQDIRSLSGTWYTLPVTTAHLNIANLSLCGAPFLSGFYSKDLILEAFLSFNNFTTLIAMSIATGLTVAYSLRLSLIALWGTVKMPLMNIEEKKLTNPMTLLSFFAVVQGYLLHKLFLGFDAFWFAEKTMIPFMILMGIYLGSILYKYPKNSSFLRTMWNMPEISSQKVMSFLPKTTPMIKSLDQGWLEISSFKSSFKKTMTTHYKYWSPHLSMQIFLSIVSVLITYLLYMLFMHI</sequence>
<evidence type="ECO:0000256" key="7">
    <source>
        <dbReference type="ARBA" id="ARBA00049551"/>
    </source>
</evidence>
<keyword evidence="4 8" id="KW-0812">Transmembrane</keyword>
<evidence type="ECO:0000256" key="1">
    <source>
        <dbReference type="ARBA" id="ARBA00004141"/>
    </source>
</evidence>
<dbReference type="EMBL" id="MH916654">
    <property type="protein sequence ID" value="QAU54096.1"/>
    <property type="molecule type" value="Genomic_DNA"/>
</dbReference>
<comment type="function">
    <text evidence="8">Core subunit of the mitochondrial membrane respiratory chain NADH dehydrogenase (Complex I) which catalyzes electron transfer from NADH through the respiratory chain, using ubiquinone as an electron acceptor. Essential for the catalytic activity and assembly of complex I.</text>
</comment>
<organism evidence="11">
    <name type="scientific">Patella ferruginea</name>
    <name type="common">Ribbed Mediterranean limpet</name>
    <dbReference type="NCBI Taxonomy" id="87961"/>
    <lineage>
        <taxon>Eukaryota</taxon>
        <taxon>Metazoa</taxon>
        <taxon>Spiralia</taxon>
        <taxon>Lophotrochozoa</taxon>
        <taxon>Mollusca</taxon>
        <taxon>Gastropoda</taxon>
        <taxon>Patellogastropoda</taxon>
        <taxon>Patelloidea</taxon>
        <taxon>Patellidae</taxon>
        <taxon>Patella</taxon>
    </lineage>
</organism>
<feature type="transmembrane region" description="Helical" evidence="8">
    <location>
        <begin position="167"/>
        <end position="189"/>
    </location>
</feature>
<geneLocation type="mitochondrion" evidence="11"/>
<dbReference type="GO" id="GO:0016020">
    <property type="term" value="C:membrane"/>
    <property type="evidence" value="ECO:0007669"/>
    <property type="project" value="UniProtKB-SubCell"/>
</dbReference>
<accession>A0A481MVL9</accession>
<feature type="domain" description="NADH-Ubiquinone oxidoreductase (complex I) chain 5 N-terminal" evidence="10">
    <location>
        <begin position="31"/>
        <end position="79"/>
    </location>
</feature>
<evidence type="ECO:0000256" key="3">
    <source>
        <dbReference type="ARBA" id="ARBA00021096"/>
    </source>
</evidence>
<keyword evidence="8" id="KW-0520">NAD</keyword>
<feature type="transmembrane region" description="Helical" evidence="8">
    <location>
        <begin position="47"/>
        <end position="67"/>
    </location>
</feature>
<dbReference type="GO" id="GO:0042773">
    <property type="term" value="P:ATP synthesis coupled electron transport"/>
    <property type="evidence" value="ECO:0007669"/>
    <property type="project" value="InterPro"/>
</dbReference>
<comment type="catalytic activity">
    <reaction evidence="7 8">
        <text>a ubiquinone + NADH + 5 H(+)(in) = a ubiquinol + NAD(+) + 4 H(+)(out)</text>
        <dbReference type="Rhea" id="RHEA:29091"/>
        <dbReference type="Rhea" id="RHEA-COMP:9565"/>
        <dbReference type="Rhea" id="RHEA-COMP:9566"/>
        <dbReference type="ChEBI" id="CHEBI:15378"/>
        <dbReference type="ChEBI" id="CHEBI:16389"/>
        <dbReference type="ChEBI" id="CHEBI:17976"/>
        <dbReference type="ChEBI" id="CHEBI:57540"/>
        <dbReference type="ChEBI" id="CHEBI:57945"/>
        <dbReference type="EC" id="7.1.1.2"/>
    </reaction>
</comment>
<keyword evidence="8" id="KW-0830">Ubiquinone</keyword>
<feature type="transmembrane region" description="Helical" evidence="8">
    <location>
        <begin position="408"/>
        <end position="431"/>
    </location>
</feature>
<dbReference type="GO" id="GO:0008137">
    <property type="term" value="F:NADH dehydrogenase (ubiquinone) activity"/>
    <property type="evidence" value="ECO:0007669"/>
    <property type="project" value="UniProtKB-EC"/>
</dbReference>
<dbReference type="PANTHER" id="PTHR42829">
    <property type="entry name" value="NADH-UBIQUINONE OXIDOREDUCTASE CHAIN 5"/>
    <property type="match status" value="1"/>
</dbReference>
<dbReference type="Pfam" id="PF00361">
    <property type="entry name" value="Proton_antipo_M"/>
    <property type="match status" value="1"/>
</dbReference>
<dbReference type="InterPro" id="IPR003945">
    <property type="entry name" value="NU5C-like"/>
</dbReference>
<evidence type="ECO:0000256" key="6">
    <source>
        <dbReference type="ARBA" id="ARBA00023136"/>
    </source>
</evidence>
<dbReference type="PANTHER" id="PTHR42829:SF2">
    <property type="entry name" value="NADH-UBIQUINONE OXIDOREDUCTASE CHAIN 5"/>
    <property type="match status" value="1"/>
</dbReference>
<keyword evidence="5 8" id="KW-1133">Transmembrane helix</keyword>
<comment type="subcellular location">
    <subcellularLocation>
        <location evidence="1">Membrane</location>
        <topology evidence="1">Multi-pass membrane protein</topology>
    </subcellularLocation>
</comment>
<keyword evidence="8 11" id="KW-0496">Mitochondrion</keyword>
<comment type="similarity">
    <text evidence="8">Belongs to the complex I subunit 5 family.</text>
</comment>
<feature type="transmembrane region" description="Helical" evidence="8">
    <location>
        <begin position="141"/>
        <end position="161"/>
    </location>
</feature>
<name>A0A481MVL9_PATFE</name>
<keyword evidence="6 8" id="KW-0472">Membrane</keyword>
<evidence type="ECO:0000256" key="5">
    <source>
        <dbReference type="ARBA" id="ARBA00022989"/>
    </source>
</evidence>
<dbReference type="InterPro" id="IPR001516">
    <property type="entry name" value="Proton_antipo_N"/>
</dbReference>
<feature type="domain" description="NADH:quinone oxidoreductase/Mrp antiporter transmembrane" evidence="9">
    <location>
        <begin position="98"/>
        <end position="374"/>
    </location>
</feature>
<dbReference type="Pfam" id="PF00662">
    <property type="entry name" value="Proton_antipo_N"/>
    <property type="match status" value="1"/>
</dbReference>
<feature type="transmembrane region" description="Helical" evidence="8">
    <location>
        <begin position="229"/>
        <end position="250"/>
    </location>
</feature>
<keyword evidence="8" id="KW-0813">Transport</keyword>
<feature type="transmembrane region" description="Helical" evidence="8">
    <location>
        <begin position="437"/>
        <end position="455"/>
    </location>
</feature>
<feature type="transmembrane region" description="Helical" evidence="8">
    <location>
        <begin position="523"/>
        <end position="540"/>
    </location>
</feature>
<dbReference type="AlphaFoldDB" id="A0A481MVL9"/>
<evidence type="ECO:0000256" key="2">
    <source>
        <dbReference type="ARBA" id="ARBA00012944"/>
    </source>
</evidence>
<dbReference type="InterPro" id="IPR001750">
    <property type="entry name" value="ND/Mrp_TM"/>
</dbReference>
<evidence type="ECO:0000259" key="10">
    <source>
        <dbReference type="Pfam" id="PF00662"/>
    </source>
</evidence>